<dbReference type="EMBL" id="JBHSCY010000001">
    <property type="protein sequence ID" value="MFC4267298.1"/>
    <property type="molecule type" value="Genomic_DNA"/>
</dbReference>
<feature type="transmembrane region" description="Helical" evidence="1">
    <location>
        <begin position="159"/>
        <end position="177"/>
    </location>
</feature>
<organism evidence="2 3">
    <name type="scientific">Polaribacter marinivivus</name>
    <dbReference type="NCBI Taxonomy" id="1524260"/>
    <lineage>
        <taxon>Bacteria</taxon>
        <taxon>Pseudomonadati</taxon>
        <taxon>Bacteroidota</taxon>
        <taxon>Flavobacteriia</taxon>
        <taxon>Flavobacteriales</taxon>
        <taxon>Flavobacteriaceae</taxon>
    </lineage>
</organism>
<comment type="caution">
    <text evidence="2">The sequence shown here is derived from an EMBL/GenBank/DDBJ whole genome shotgun (WGS) entry which is preliminary data.</text>
</comment>
<keyword evidence="1" id="KW-1133">Transmembrane helix</keyword>
<evidence type="ECO:0000313" key="2">
    <source>
        <dbReference type="EMBL" id="MFC4267298.1"/>
    </source>
</evidence>
<sequence length="181" mass="21657">MNIYKKELRIKIKKSKNTLEKTKIYFENYNYKFKENGNNEYVFFKKFSFLQGWTFNPLNWESEVIVNIFEDEILLKYSNYGNAHITPFAFQSLFDNFFKNLELYLTKSISFQLENKNEINKAKQKVLYSFLLIIIGTLITFALAKFLNETINFQLLHKFSIIVGALLSLKLINTYWIKKFT</sequence>
<protein>
    <submittedName>
        <fullName evidence="2">Uncharacterized protein</fullName>
    </submittedName>
</protein>
<name>A0ABV8R7B1_9FLAO</name>
<keyword evidence="3" id="KW-1185">Reference proteome</keyword>
<gene>
    <name evidence="2" type="ORF">ACFOWD_00140</name>
</gene>
<feature type="transmembrane region" description="Helical" evidence="1">
    <location>
        <begin position="126"/>
        <end position="147"/>
    </location>
</feature>
<proteinExistence type="predicted"/>
<dbReference type="RefSeq" id="WP_377407085.1">
    <property type="nucleotide sequence ID" value="NZ_JBHSCY010000001.1"/>
</dbReference>
<evidence type="ECO:0000256" key="1">
    <source>
        <dbReference type="SAM" id="Phobius"/>
    </source>
</evidence>
<evidence type="ECO:0000313" key="3">
    <source>
        <dbReference type="Proteomes" id="UP001595826"/>
    </source>
</evidence>
<keyword evidence="1" id="KW-0812">Transmembrane</keyword>
<dbReference type="Proteomes" id="UP001595826">
    <property type="component" value="Unassembled WGS sequence"/>
</dbReference>
<accession>A0ABV8R7B1</accession>
<keyword evidence="1" id="KW-0472">Membrane</keyword>
<reference evidence="3" key="1">
    <citation type="journal article" date="2019" name="Int. J. Syst. Evol. Microbiol.">
        <title>The Global Catalogue of Microorganisms (GCM) 10K type strain sequencing project: providing services to taxonomists for standard genome sequencing and annotation.</title>
        <authorList>
            <consortium name="The Broad Institute Genomics Platform"/>
            <consortium name="The Broad Institute Genome Sequencing Center for Infectious Disease"/>
            <person name="Wu L."/>
            <person name="Ma J."/>
        </authorList>
    </citation>
    <scope>NUCLEOTIDE SEQUENCE [LARGE SCALE GENOMIC DNA]</scope>
    <source>
        <strain evidence="3">CECT 8655</strain>
    </source>
</reference>